<dbReference type="KEGG" id="pco:PHACADRAFT_207448"/>
<dbReference type="InParanoid" id="K5X6Y9"/>
<protein>
    <submittedName>
        <fullName evidence="2">Uncharacterized protein</fullName>
    </submittedName>
</protein>
<reference evidence="2 3" key="1">
    <citation type="journal article" date="2012" name="BMC Genomics">
        <title>Comparative genomics of the white-rot fungi, Phanerochaete carnosa and P. chrysosporium, to elucidate the genetic basis of the distinct wood types they colonize.</title>
        <authorList>
            <person name="Suzuki H."/>
            <person name="MacDonald J."/>
            <person name="Syed K."/>
            <person name="Salamov A."/>
            <person name="Hori C."/>
            <person name="Aerts A."/>
            <person name="Henrissat B."/>
            <person name="Wiebenga A."/>
            <person name="vanKuyk P.A."/>
            <person name="Barry K."/>
            <person name="Lindquist E."/>
            <person name="LaButti K."/>
            <person name="Lapidus A."/>
            <person name="Lucas S."/>
            <person name="Coutinho P."/>
            <person name="Gong Y."/>
            <person name="Samejima M."/>
            <person name="Mahadevan R."/>
            <person name="Abou-Zaid M."/>
            <person name="de Vries R.P."/>
            <person name="Igarashi K."/>
            <person name="Yadav J.S."/>
            <person name="Grigoriev I.V."/>
            <person name="Master E.R."/>
        </authorList>
    </citation>
    <scope>NUCLEOTIDE SEQUENCE [LARGE SCALE GENOMIC DNA]</scope>
    <source>
        <strain evidence="2 3">HHB-10118-sp</strain>
    </source>
</reference>
<dbReference type="InterPro" id="IPR036684">
    <property type="entry name" value="Ca_lectin_sf"/>
</dbReference>
<dbReference type="RefSeq" id="XP_007393950.1">
    <property type="nucleotide sequence ID" value="XM_007393888.1"/>
</dbReference>
<evidence type="ECO:0000313" key="2">
    <source>
        <dbReference type="EMBL" id="EKM58647.1"/>
    </source>
</evidence>
<dbReference type="GeneID" id="18912609"/>
<dbReference type="OrthoDB" id="10629437at2759"/>
<dbReference type="Proteomes" id="UP000008370">
    <property type="component" value="Unassembled WGS sequence"/>
</dbReference>
<feature type="chain" id="PRO_5003891108" evidence="1">
    <location>
        <begin position="20"/>
        <end position="201"/>
    </location>
</feature>
<organism evidence="2 3">
    <name type="scientific">Phanerochaete carnosa (strain HHB-10118-sp)</name>
    <name type="common">White-rot fungus</name>
    <name type="synonym">Peniophora carnosa</name>
    <dbReference type="NCBI Taxonomy" id="650164"/>
    <lineage>
        <taxon>Eukaryota</taxon>
        <taxon>Fungi</taxon>
        <taxon>Dikarya</taxon>
        <taxon>Basidiomycota</taxon>
        <taxon>Agaricomycotina</taxon>
        <taxon>Agaricomycetes</taxon>
        <taxon>Polyporales</taxon>
        <taxon>Phanerochaetaceae</taxon>
        <taxon>Phanerochaete</taxon>
    </lineage>
</organism>
<dbReference type="Gene3D" id="2.60.120.400">
    <property type="entry name" value="Calcium-mediated lectin"/>
    <property type="match status" value="1"/>
</dbReference>
<dbReference type="EMBL" id="JH930470">
    <property type="protein sequence ID" value="EKM58647.1"/>
    <property type="molecule type" value="Genomic_DNA"/>
</dbReference>
<evidence type="ECO:0000313" key="3">
    <source>
        <dbReference type="Proteomes" id="UP000008370"/>
    </source>
</evidence>
<sequence length="201" mass="20640">MKFIFALVACLGAFNLATGTPLASEDGIVVSHADPAVDTAALADRSGFSAKETRDATQFTIPPGIHLIPANQTVQTHTGHNHCSSMAAFFQSISFSGIPGIPNTVFSGSGEGTSLTASPVTPSPGNTKGLVILPTTDGFLLTLFFQFSSSGSGGPLQTAVINNLPESVVADNELILTVTSEDSVDNDNNDSEVTIIVATGD</sequence>
<keyword evidence="1" id="KW-0732">Signal</keyword>
<gene>
    <name evidence="2" type="ORF">PHACADRAFT_207448</name>
</gene>
<dbReference type="AlphaFoldDB" id="K5X6Y9"/>
<dbReference type="HOGENOM" id="CLU_1360850_0_0_1"/>
<proteinExistence type="predicted"/>
<accession>K5X6Y9</accession>
<feature type="signal peptide" evidence="1">
    <location>
        <begin position="1"/>
        <end position="19"/>
    </location>
</feature>
<keyword evidence="3" id="KW-1185">Reference proteome</keyword>
<name>K5X6Y9_PHACS</name>
<evidence type="ECO:0000256" key="1">
    <source>
        <dbReference type="SAM" id="SignalP"/>
    </source>
</evidence>